<dbReference type="InterPro" id="IPR012337">
    <property type="entry name" value="RNaseH-like_sf"/>
</dbReference>
<dbReference type="InterPro" id="IPR002156">
    <property type="entry name" value="RNaseH_domain"/>
</dbReference>
<dbReference type="InterPro" id="IPR036397">
    <property type="entry name" value="RNaseH_sf"/>
</dbReference>
<dbReference type="Proteomes" id="UP000002384">
    <property type="component" value="Chromosome"/>
</dbReference>
<accession>B7KLL7</accession>
<sequence length="313" mass="35401">MAKTGNNIPILYFDGGSRGNPGEAAGAAVIVMANGQHYAVSKYLKIATNNEAEYTGLIIGLKQAQELGIKELIVKGDSQLIINQITGKWKVNSPHLKEFYHEAKQLIKNFEQITLNWIRRNENQLADTEVNRCIDRGEKGQQQNQVNSQYKKVDLNLNPIDKLIKLGKRANKQDYTNLNLIEDEFSRLGLSDLKQQVSENIQQKITNQWEGTEQDLAKVYQWYLRGLPLEMALRKVRIDGETQGNQKAKNPEKNSLNKLTEKCPNTPPKLPYAKGDVIVIAPAENFQLKQQGVIIKEPQRLEDGTLIITINLE</sequence>
<dbReference type="PANTHER" id="PTHR48475:SF1">
    <property type="entry name" value="RNASE H TYPE-1 DOMAIN-CONTAINING PROTEIN"/>
    <property type="match status" value="1"/>
</dbReference>
<dbReference type="EMBL" id="CP001291">
    <property type="protein sequence ID" value="ACK72589.1"/>
    <property type="molecule type" value="Genomic_DNA"/>
</dbReference>
<evidence type="ECO:0000256" key="1">
    <source>
        <dbReference type="SAM" id="MobiDB-lite"/>
    </source>
</evidence>
<feature type="domain" description="RNase H type-1" evidence="2">
    <location>
        <begin position="5"/>
        <end position="143"/>
    </location>
</feature>
<dbReference type="HOGENOM" id="CLU_077098_0_0_3"/>
<dbReference type="Pfam" id="PF13456">
    <property type="entry name" value="RVT_3"/>
    <property type="match status" value="1"/>
</dbReference>
<dbReference type="RefSeq" id="WP_015956174.1">
    <property type="nucleotide sequence ID" value="NC_011729.1"/>
</dbReference>
<dbReference type="STRING" id="65393.PCC7424_4219"/>
<organism evidence="3 4">
    <name type="scientific">Gloeothece citriformis (strain PCC 7424)</name>
    <name type="common">Cyanothece sp. (strain PCC 7424)</name>
    <dbReference type="NCBI Taxonomy" id="65393"/>
    <lineage>
        <taxon>Bacteria</taxon>
        <taxon>Bacillati</taxon>
        <taxon>Cyanobacteriota</taxon>
        <taxon>Cyanophyceae</taxon>
        <taxon>Oscillatoriophycideae</taxon>
        <taxon>Chroococcales</taxon>
        <taxon>Aphanothecaceae</taxon>
        <taxon>Gloeothece</taxon>
        <taxon>Gloeothece citriformis</taxon>
    </lineage>
</organism>
<dbReference type="GO" id="GO:0004523">
    <property type="term" value="F:RNA-DNA hybrid ribonuclease activity"/>
    <property type="evidence" value="ECO:0007669"/>
    <property type="project" value="InterPro"/>
</dbReference>
<dbReference type="GO" id="GO:0003676">
    <property type="term" value="F:nucleic acid binding"/>
    <property type="evidence" value="ECO:0007669"/>
    <property type="project" value="InterPro"/>
</dbReference>
<dbReference type="PROSITE" id="PS50879">
    <property type="entry name" value="RNASE_H_1"/>
    <property type="match status" value="1"/>
</dbReference>
<dbReference type="eggNOG" id="COG0328">
    <property type="taxonomic scope" value="Bacteria"/>
</dbReference>
<evidence type="ECO:0000313" key="4">
    <source>
        <dbReference type="Proteomes" id="UP000002384"/>
    </source>
</evidence>
<gene>
    <name evidence="3" type="ordered locus">PCC7424_4219</name>
</gene>
<dbReference type="SUPFAM" id="SSF53098">
    <property type="entry name" value="Ribonuclease H-like"/>
    <property type="match status" value="1"/>
</dbReference>
<proteinExistence type="predicted"/>
<feature type="region of interest" description="Disordered" evidence="1">
    <location>
        <begin position="242"/>
        <end position="267"/>
    </location>
</feature>
<dbReference type="KEGG" id="cyc:PCC7424_4219"/>
<evidence type="ECO:0000313" key="3">
    <source>
        <dbReference type="EMBL" id="ACK72589.1"/>
    </source>
</evidence>
<dbReference type="Gene3D" id="3.30.420.10">
    <property type="entry name" value="Ribonuclease H-like superfamily/Ribonuclease H"/>
    <property type="match status" value="1"/>
</dbReference>
<dbReference type="CDD" id="cd09279">
    <property type="entry name" value="RNase_HI_like"/>
    <property type="match status" value="1"/>
</dbReference>
<dbReference type="AlphaFoldDB" id="B7KLL7"/>
<keyword evidence="4" id="KW-1185">Reference proteome</keyword>
<protein>
    <submittedName>
        <fullName evidence="3">Ribonuclease H</fullName>
    </submittedName>
</protein>
<name>B7KLL7_GLOC7</name>
<evidence type="ECO:0000259" key="2">
    <source>
        <dbReference type="PROSITE" id="PS50879"/>
    </source>
</evidence>
<feature type="compositionally biased region" description="Polar residues" evidence="1">
    <location>
        <begin position="242"/>
        <end position="258"/>
    </location>
</feature>
<dbReference type="PANTHER" id="PTHR48475">
    <property type="entry name" value="RIBONUCLEASE H"/>
    <property type="match status" value="1"/>
</dbReference>
<reference evidence="4" key="1">
    <citation type="journal article" date="2011" name="MBio">
        <title>Novel metabolic attributes of the genus Cyanothece, comprising a group of unicellular nitrogen-fixing Cyanobacteria.</title>
        <authorList>
            <person name="Bandyopadhyay A."/>
            <person name="Elvitigala T."/>
            <person name="Welsh E."/>
            <person name="Stockel J."/>
            <person name="Liberton M."/>
            <person name="Min H."/>
            <person name="Sherman L.A."/>
            <person name="Pakrasi H.B."/>
        </authorList>
    </citation>
    <scope>NUCLEOTIDE SEQUENCE [LARGE SCALE GENOMIC DNA]</scope>
    <source>
        <strain evidence="4">PCC 7424</strain>
    </source>
</reference>